<feature type="coiled-coil region" evidence="1">
    <location>
        <begin position="47"/>
        <end position="74"/>
    </location>
</feature>
<dbReference type="EMBL" id="CP042912">
    <property type="protein sequence ID" value="QEG22765.1"/>
    <property type="molecule type" value="Genomic_DNA"/>
</dbReference>
<keyword evidence="3" id="KW-1185">Reference proteome</keyword>
<accession>A0A5B9PC73</accession>
<dbReference type="AlphaFoldDB" id="A0A5B9PC73"/>
<reference evidence="2 3" key="1">
    <citation type="submission" date="2019-08" db="EMBL/GenBank/DDBJ databases">
        <title>Deep-cultivation of Planctomycetes and their phenomic and genomic characterization uncovers novel biology.</title>
        <authorList>
            <person name="Wiegand S."/>
            <person name="Jogler M."/>
            <person name="Boedeker C."/>
            <person name="Pinto D."/>
            <person name="Vollmers J."/>
            <person name="Rivas-Marin E."/>
            <person name="Kohn T."/>
            <person name="Peeters S.H."/>
            <person name="Heuer A."/>
            <person name="Rast P."/>
            <person name="Oberbeckmann S."/>
            <person name="Bunk B."/>
            <person name="Jeske O."/>
            <person name="Meyerdierks A."/>
            <person name="Storesund J.E."/>
            <person name="Kallscheuer N."/>
            <person name="Luecker S."/>
            <person name="Lage O.M."/>
            <person name="Pohl T."/>
            <person name="Merkel B.J."/>
            <person name="Hornburger P."/>
            <person name="Mueller R.-W."/>
            <person name="Bruemmer F."/>
            <person name="Labrenz M."/>
            <person name="Spormann A.M."/>
            <person name="Op den Camp H."/>
            <person name="Overmann J."/>
            <person name="Amann R."/>
            <person name="Jetten M.S.M."/>
            <person name="Mascher T."/>
            <person name="Medema M.H."/>
            <person name="Devos D.P."/>
            <person name="Kaster A.-K."/>
            <person name="Ovreas L."/>
            <person name="Rohde M."/>
            <person name="Galperin M.Y."/>
            <person name="Jogler C."/>
        </authorList>
    </citation>
    <scope>NUCLEOTIDE SEQUENCE [LARGE SCALE GENOMIC DNA]</scope>
    <source>
        <strain evidence="2 3">FC18</strain>
    </source>
</reference>
<evidence type="ECO:0000313" key="3">
    <source>
        <dbReference type="Proteomes" id="UP000322214"/>
    </source>
</evidence>
<dbReference type="RefSeq" id="WP_075084545.1">
    <property type="nucleotide sequence ID" value="NZ_CP042912.1"/>
</dbReference>
<name>A0A5B9PC73_9BACT</name>
<proteinExistence type="predicted"/>
<evidence type="ECO:0000256" key="1">
    <source>
        <dbReference type="SAM" id="Coils"/>
    </source>
</evidence>
<keyword evidence="1" id="KW-0175">Coiled coil</keyword>
<dbReference type="Proteomes" id="UP000322214">
    <property type="component" value="Chromosome"/>
</dbReference>
<evidence type="ECO:0000313" key="2">
    <source>
        <dbReference type="EMBL" id="QEG22765.1"/>
    </source>
</evidence>
<sequence precursor="true">MKSVKSAILILLFAAVVAGVYLYAVGDLKFDREEVAGPNNTGFLKTEAEFRTKLAELRIEQNKMERRKELMIERKDEIVAELKEKGITSTSDISDKDVKYKITNLKKSVSDIKVVDKSIGKYQQGIDAIEAMLTKLEQERLSSEVAISEDKAKELSIMLLDLDEKLTEDENILEEEALREMLGLELGE</sequence>
<dbReference type="STRING" id="980251.GCA_001642875_02118"/>
<dbReference type="KEGG" id="mff:MFFC18_26480"/>
<protein>
    <recommendedName>
        <fullName evidence="4">Chromosome partition protein Smc</fullName>
    </recommendedName>
</protein>
<gene>
    <name evidence="2" type="ORF">MFFC18_26480</name>
</gene>
<evidence type="ECO:0008006" key="4">
    <source>
        <dbReference type="Google" id="ProtNLM"/>
    </source>
</evidence>
<organism evidence="2 3">
    <name type="scientific">Mariniblastus fucicola</name>
    <dbReference type="NCBI Taxonomy" id="980251"/>
    <lineage>
        <taxon>Bacteria</taxon>
        <taxon>Pseudomonadati</taxon>
        <taxon>Planctomycetota</taxon>
        <taxon>Planctomycetia</taxon>
        <taxon>Pirellulales</taxon>
        <taxon>Pirellulaceae</taxon>
        <taxon>Mariniblastus</taxon>
    </lineage>
</organism>